<accession>A0A383C8Z3</accession>
<sequence length="84" mass="9335">MKFANELTRNILFWVQQKRWLIIIALLGLVMYQLPYPDGISPAGYRTLILGIIVISLIITEPVPLPAVALLIAVLEVAFHIAPA</sequence>
<feature type="non-terminal residue" evidence="2">
    <location>
        <position position="84"/>
    </location>
</feature>
<protein>
    <recommendedName>
        <fullName evidence="3">Citrate transporter-like domain-containing protein</fullName>
    </recommendedName>
</protein>
<name>A0A383C8Z3_9ZZZZ</name>
<dbReference type="EMBL" id="UINC01206827">
    <property type="protein sequence ID" value="SVE28641.1"/>
    <property type="molecule type" value="Genomic_DNA"/>
</dbReference>
<keyword evidence="1" id="KW-0812">Transmembrane</keyword>
<organism evidence="2">
    <name type="scientific">marine metagenome</name>
    <dbReference type="NCBI Taxonomy" id="408172"/>
    <lineage>
        <taxon>unclassified sequences</taxon>
        <taxon>metagenomes</taxon>
        <taxon>ecological metagenomes</taxon>
    </lineage>
</organism>
<evidence type="ECO:0000313" key="2">
    <source>
        <dbReference type="EMBL" id="SVE28641.1"/>
    </source>
</evidence>
<feature type="transmembrane region" description="Helical" evidence="1">
    <location>
        <begin position="48"/>
        <end position="75"/>
    </location>
</feature>
<keyword evidence="1" id="KW-0472">Membrane</keyword>
<evidence type="ECO:0000256" key="1">
    <source>
        <dbReference type="SAM" id="Phobius"/>
    </source>
</evidence>
<evidence type="ECO:0008006" key="3">
    <source>
        <dbReference type="Google" id="ProtNLM"/>
    </source>
</evidence>
<gene>
    <name evidence="2" type="ORF">METZ01_LOCUS481495</name>
</gene>
<keyword evidence="1" id="KW-1133">Transmembrane helix</keyword>
<reference evidence="2" key="1">
    <citation type="submission" date="2018-05" db="EMBL/GenBank/DDBJ databases">
        <authorList>
            <person name="Lanie J.A."/>
            <person name="Ng W.-L."/>
            <person name="Kazmierczak K.M."/>
            <person name="Andrzejewski T.M."/>
            <person name="Davidsen T.M."/>
            <person name="Wayne K.J."/>
            <person name="Tettelin H."/>
            <person name="Glass J.I."/>
            <person name="Rusch D."/>
            <person name="Podicherti R."/>
            <person name="Tsui H.-C.T."/>
            <person name="Winkler M.E."/>
        </authorList>
    </citation>
    <scope>NUCLEOTIDE SEQUENCE</scope>
</reference>
<proteinExistence type="predicted"/>
<dbReference type="AlphaFoldDB" id="A0A383C8Z3"/>
<feature type="transmembrane region" description="Helical" evidence="1">
    <location>
        <begin position="20"/>
        <end position="36"/>
    </location>
</feature>